<evidence type="ECO:0000313" key="2">
    <source>
        <dbReference type="EMBL" id="GAA0161209.1"/>
    </source>
</evidence>
<evidence type="ECO:0000256" key="1">
    <source>
        <dbReference type="SAM" id="MobiDB-lite"/>
    </source>
</evidence>
<dbReference type="GO" id="GO:0009536">
    <property type="term" value="C:plastid"/>
    <property type="evidence" value="ECO:0007669"/>
    <property type="project" value="TreeGrafter"/>
</dbReference>
<dbReference type="Proteomes" id="UP001454036">
    <property type="component" value="Unassembled WGS sequence"/>
</dbReference>
<gene>
    <name evidence="2" type="ORF">LIER_17574</name>
</gene>
<name>A0AAV3QAW1_LITER</name>
<sequence>MNMLSFPSTKNHIHIATKSLCSFNFKASKTSSKSTYFPARDRVIDFGKHKGKMLGTLPSIYLKWVSKNLRARDFEEWAKLADEVLDDPIYKDRIEWEFAEKLLNGDVLGSPLSKKDANFNSPVSELLQLSERFGWDNEDKKGWSKIDFSILGTSKGGRIPRLGTRPVGYMNTTFETREIESLNDAMKNKDVQGCHHEQVMETRKERRERLRSKRSGSNSKNELRGSMGKMGIEENGEGKLGNHVDLRAKEKQDVERGTVEMQSRFPGRDALLRKVLSGKKPF</sequence>
<dbReference type="EMBL" id="BAABME010004109">
    <property type="protein sequence ID" value="GAA0161209.1"/>
    <property type="molecule type" value="Genomic_DNA"/>
</dbReference>
<protein>
    <submittedName>
        <fullName evidence="2">Uncharacterized protein</fullName>
    </submittedName>
</protein>
<feature type="compositionally biased region" description="Basic and acidic residues" evidence="1">
    <location>
        <begin position="236"/>
        <end position="258"/>
    </location>
</feature>
<keyword evidence="3" id="KW-1185">Reference proteome</keyword>
<organism evidence="2 3">
    <name type="scientific">Lithospermum erythrorhizon</name>
    <name type="common">Purple gromwell</name>
    <name type="synonym">Lithospermum officinale var. erythrorhizon</name>
    <dbReference type="NCBI Taxonomy" id="34254"/>
    <lineage>
        <taxon>Eukaryota</taxon>
        <taxon>Viridiplantae</taxon>
        <taxon>Streptophyta</taxon>
        <taxon>Embryophyta</taxon>
        <taxon>Tracheophyta</taxon>
        <taxon>Spermatophyta</taxon>
        <taxon>Magnoliopsida</taxon>
        <taxon>eudicotyledons</taxon>
        <taxon>Gunneridae</taxon>
        <taxon>Pentapetalae</taxon>
        <taxon>asterids</taxon>
        <taxon>lamiids</taxon>
        <taxon>Boraginales</taxon>
        <taxon>Boraginaceae</taxon>
        <taxon>Boraginoideae</taxon>
        <taxon>Lithospermeae</taxon>
        <taxon>Lithospermum</taxon>
    </lineage>
</organism>
<dbReference type="AlphaFoldDB" id="A0AAV3QAW1"/>
<dbReference type="PANTHER" id="PTHR38357:SF1">
    <property type="entry name" value="EXPRESSED PROTEIN"/>
    <property type="match status" value="1"/>
</dbReference>
<feature type="compositionally biased region" description="Basic and acidic residues" evidence="1">
    <location>
        <begin position="194"/>
        <end position="208"/>
    </location>
</feature>
<reference evidence="2 3" key="1">
    <citation type="submission" date="2024-01" db="EMBL/GenBank/DDBJ databases">
        <title>The complete chloroplast genome sequence of Lithospermum erythrorhizon: insights into the phylogenetic relationship among Boraginaceae species and the maternal lineages of purple gromwells.</title>
        <authorList>
            <person name="Okada T."/>
            <person name="Watanabe K."/>
        </authorList>
    </citation>
    <scope>NUCLEOTIDE SEQUENCE [LARGE SCALE GENOMIC DNA]</scope>
</reference>
<feature type="region of interest" description="Disordered" evidence="1">
    <location>
        <begin position="194"/>
        <end position="262"/>
    </location>
</feature>
<comment type="caution">
    <text evidence="2">The sequence shown here is derived from an EMBL/GenBank/DDBJ whole genome shotgun (WGS) entry which is preliminary data.</text>
</comment>
<accession>A0AAV3QAW1</accession>
<evidence type="ECO:0000313" key="3">
    <source>
        <dbReference type="Proteomes" id="UP001454036"/>
    </source>
</evidence>
<proteinExistence type="predicted"/>
<dbReference type="PANTHER" id="PTHR38357">
    <property type="entry name" value="EXPRESSED PROTEIN"/>
    <property type="match status" value="1"/>
</dbReference>